<dbReference type="InterPro" id="IPR008457">
    <property type="entry name" value="Cu-R_CopD_dom"/>
</dbReference>
<dbReference type="Pfam" id="PF09678">
    <property type="entry name" value="Caa3_CtaG"/>
    <property type="match status" value="1"/>
</dbReference>
<feature type="transmembrane region" description="Helical" evidence="7">
    <location>
        <begin position="68"/>
        <end position="93"/>
    </location>
</feature>
<feature type="transmembrane region" description="Helical" evidence="7">
    <location>
        <begin position="285"/>
        <end position="303"/>
    </location>
</feature>
<keyword evidence="2" id="KW-1003">Cell membrane</keyword>
<feature type="transmembrane region" description="Helical" evidence="7">
    <location>
        <begin position="374"/>
        <end position="390"/>
    </location>
</feature>
<feature type="transmembrane region" description="Helical" evidence="7">
    <location>
        <begin position="575"/>
        <end position="597"/>
    </location>
</feature>
<reference evidence="9 10" key="1">
    <citation type="journal article" date="2016" name="Int. J. Syst. Evol. Microbiol.">
        <title>Agromyces aureus sp. nov., isolated from the rhizosphere of Salix caprea L. grown in a heavy-metal-contaminated soil.</title>
        <authorList>
            <person name="Corretto E."/>
            <person name="Antonielli L."/>
            <person name="Sessitsch A."/>
            <person name="Compant S."/>
            <person name="Gorfer M."/>
            <person name="Kuffner M."/>
            <person name="Brader G."/>
        </authorList>
    </citation>
    <scope>NUCLEOTIDE SEQUENCE [LARGE SCALE GENOMIC DNA]</scope>
    <source>
        <strain evidence="9 10">AR33</strain>
    </source>
</reference>
<evidence type="ECO:0000256" key="1">
    <source>
        <dbReference type="ARBA" id="ARBA00004651"/>
    </source>
</evidence>
<gene>
    <name evidence="9" type="ORF">ATC03_11970</name>
</gene>
<dbReference type="STRING" id="453304.ATC03_11970"/>
<dbReference type="AlphaFoldDB" id="A0A191WGH6"/>
<keyword evidence="5 7" id="KW-0472">Membrane</keyword>
<evidence type="ECO:0000259" key="8">
    <source>
        <dbReference type="Pfam" id="PF05425"/>
    </source>
</evidence>
<evidence type="ECO:0000313" key="9">
    <source>
        <dbReference type="EMBL" id="ANJ27327.1"/>
    </source>
</evidence>
<feature type="region of interest" description="Disordered" evidence="6">
    <location>
        <begin position="607"/>
        <end position="632"/>
    </location>
</feature>
<reference evidence="10" key="2">
    <citation type="submission" date="2016-01" db="EMBL/GenBank/DDBJ databases">
        <title>Complete genome sequence of Agromyces aureus AR33T and comparison with related organisms.</title>
        <authorList>
            <person name="Corretto E."/>
            <person name="Antonielli L."/>
            <person name="Sessitsch A."/>
            <person name="Brader G."/>
        </authorList>
    </citation>
    <scope>NUCLEOTIDE SEQUENCE [LARGE SCALE GENOMIC DNA]</scope>
    <source>
        <strain evidence="10">AR33</strain>
    </source>
</reference>
<evidence type="ECO:0000313" key="10">
    <source>
        <dbReference type="Proteomes" id="UP000078437"/>
    </source>
</evidence>
<dbReference type="Proteomes" id="UP000078437">
    <property type="component" value="Chromosome"/>
</dbReference>
<proteinExistence type="predicted"/>
<dbReference type="EMBL" id="CP013979">
    <property type="protein sequence ID" value="ANJ27327.1"/>
    <property type="molecule type" value="Genomic_DNA"/>
</dbReference>
<protein>
    <recommendedName>
        <fullName evidence="8">Copper resistance protein D domain-containing protein</fullName>
    </recommendedName>
</protein>
<sequence length="632" mass="67109">MVAACVIGVLATTTGPAPVFEVTPIIEYGLPVMKGLTNLATATTIGGLLLATLILPRASPGYGYALDVSACGALVWTVSAAAATVLTFLSVAGTVPPELFGPSLGQFLTQIELGRAWLATVLTASALTLLCFAVRNQTAVAFVMIAAFAAMVPVSLQGHAAGAGSHTAAASALWLHVAASAAWIGGLLALVLTHRRVPEPQASNALTRYSSIALVSFIVLTTAGTVGAALRLQSPEQMLTTDWGRLLSAKVVLLLALGVLGAYYRTRLLTKPARPSSVRSRIWRLVIVELAIMGVASGLATVLSRTSPPVVEQIANTPSQRLTGQDLPLPFSPLRVLDAWSLDPVWLLVAGLGTAAYIRAVVQLRRRGQPWPTWRSASWVVGMALLYYVTSGAPNVYSPYLITAQTVSQGVLILTVPLLLVLSAPTSLLLRAARPRSDGSRGVREWAVLVVQSRVAAVATHPIATVALFACSMILLYTPTVLRWVLEDPVGQQWATAQFLIVGILFCQSILETGQDGRGSPYPLRLMALLVALVFLTIFGLTLLTRNDLLLPSWYGIIAEGWEVDPLSAQQAAGVTLWAVVTLPALILTAILGYQWTHADREQFHNRPGTIPGWDGHSGAPVPATSSRDRHR</sequence>
<name>A0A191WGH6_9MICO</name>
<dbReference type="InterPro" id="IPR019108">
    <property type="entry name" value="Caa3_assmbl_CtaG-rel"/>
</dbReference>
<dbReference type="PANTHER" id="PTHR34820">
    <property type="entry name" value="INNER MEMBRANE PROTEIN YEBZ"/>
    <property type="match status" value="1"/>
</dbReference>
<evidence type="ECO:0000256" key="2">
    <source>
        <dbReference type="ARBA" id="ARBA00022475"/>
    </source>
</evidence>
<accession>A0A191WGH6</accession>
<keyword evidence="10" id="KW-1185">Reference proteome</keyword>
<dbReference type="GO" id="GO:0005886">
    <property type="term" value="C:plasma membrane"/>
    <property type="evidence" value="ECO:0007669"/>
    <property type="project" value="UniProtKB-SubCell"/>
</dbReference>
<feature type="transmembrane region" description="Helical" evidence="7">
    <location>
        <begin position="212"/>
        <end position="231"/>
    </location>
</feature>
<feature type="transmembrane region" description="Helical" evidence="7">
    <location>
        <begin position="526"/>
        <end position="545"/>
    </location>
</feature>
<feature type="transmembrane region" description="Helical" evidence="7">
    <location>
        <begin position="410"/>
        <end position="433"/>
    </location>
</feature>
<organism evidence="9 10">
    <name type="scientific">Agromyces aureus</name>
    <dbReference type="NCBI Taxonomy" id="453304"/>
    <lineage>
        <taxon>Bacteria</taxon>
        <taxon>Bacillati</taxon>
        <taxon>Actinomycetota</taxon>
        <taxon>Actinomycetes</taxon>
        <taxon>Micrococcales</taxon>
        <taxon>Microbacteriaceae</taxon>
        <taxon>Agromyces</taxon>
    </lineage>
</organism>
<evidence type="ECO:0000256" key="6">
    <source>
        <dbReference type="SAM" id="MobiDB-lite"/>
    </source>
</evidence>
<feature type="transmembrane region" description="Helical" evidence="7">
    <location>
        <begin position="172"/>
        <end position="192"/>
    </location>
</feature>
<dbReference type="InterPro" id="IPR032694">
    <property type="entry name" value="CopC/D"/>
</dbReference>
<dbReference type="GO" id="GO:0006825">
    <property type="term" value="P:copper ion transport"/>
    <property type="evidence" value="ECO:0007669"/>
    <property type="project" value="InterPro"/>
</dbReference>
<feature type="transmembrane region" description="Helical" evidence="7">
    <location>
        <begin position="454"/>
        <end position="477"/>
    </location>
</feature>
<evidence type="ECO:0000256" key="4">
    <source>
        <dbReference type="ARBA" id="ARBA00022989"/>
    </source>
</evidence>
<dbReference type="OrthoDB" id="5241646at2"/>
<comment type="subcellular location">
    <subcellularLocation>
        <location evidence="1">Cell membrane</location>
        <topology evidence="1">Multi-pass membrane protein</topology>
    </subcellularLocation>
</comment>
<evidence type="ECO:0000256" key="3">
    <source>
        <dbReference type="ARBA" id="ARBA00022692"/>
    </source>
</evidence>
<feature type="transmembrane region" description="Helical" evidence="7">
    <location>
        <begin position="37"/>
        <end position="56"/>
    </location>
</feature>
<keyword evidence="3 7" id="KW-0812">Transmembrane</keyword>
<feature type="transmembrane region" description="Helical" evidence="7">
    <location>
        <begin position="497"/>
        <end position="514"/>
    </location>
</feature>
<feature type="transmembrane region" description="Helical" evidence="7">
    <location>
        <begin position="139"/>
        <end position="160"/>
    </location>
</feature>
<evidence type="ECO:0000256" key="5">
    <source>
        <dbReference type="ARBA" id="ARBA00023136"/>
    </source>
</evidence>
<keyword evidence="4 7" id="KW-1133">Transmembrane helix</keyword>
<dbReference type="KEGG" id="agy:ATC03_11970"/>
<feature type="transmembrane region" description="Helical" evidence="7">
    <location>
        <begin position="345"/>
        <end position="362"/>
    </location>
</feature>
<dbReference type="Pfam" id="PF05425">
    <property type="entry name" value="CopD"/>
    <property type="match status" value="1"/>
</dbReference>
<feature type="transmembrane region" description="Helical" evidence="7">
    <location>
        <begin position="113"/>
        <end position="132"/>
    </location>
</feature>
<feature type="transmembrane region" description="Helical" evidence="7">
    <location>
        <begin position="243"/>
        <end position="264"/>
    </location>
</feature>
<feature type="domain" description="Copper resistance protein D" evidence="8">
    <location>
        <begin position="205"/>
        <end position="303"/>
    </location>
</feature>
<dbReference type="PANTHER" id="PTHR34820:SF4">
    <property type="entry name" value="INNER MEMBRANE PROTEIN YEBZ"/>
    <property type="match status" value="1"/>
</dbReference>
<evidence type="ECO:0000256" key="7">
    <source>
        <dbReference type="SAM" id="Phobius"/>
    </source>
</evidence>